<feature type="binding site" evidence="7">
    <location>
        <position position="27"/>
    </location>
    <ligand>
        <name>Zn(2+)</name>
        <dbReference type="ChEBI" id="CHEBI:29105"/>
    </ligand>
</feature>
<comment type="caution">
    <text evidence="8">The sequence shown here is derived from an EMBL/GenBank/DDBJ whole genome shotgun (WGS) entry which is preliminary data.</text>
</comment>
<dbReference type="EC" id="4.-.-.-" evidence="5"/>
<dbReference type="GO" id="GO:0070497">
    <property type="term" value="F:6-carboxytetrahydropterin synthase activity"/>
    <property type="evidence" value="ECO:0007669"/>
    <property type="project" value="UniProtKB-EC"/>
</dbReference>
<dbReference type="GO" id="GO:0046872">
    <property type="term" value="F:metal ion binding"/>
    <property type="evidence" value="ECO:0007669"/>
    <property type="project" value="UniProtKB-KW"/>
</dbReference>
<evidence type="ECO:0000256" key="4">
    <source>
        <dbReference type="ARBA" id="ARBA00048807"/>
    </source>
</evidence>
<dbReference type="Proteomes" id="UP001144471">
    <property type="component" value="Unassembled WGS sequence"/>
</dbReference>
<dbReference type="PANTHER" id="PTHR12589">
    <property type="entry name" value="PYRUVOYL TETRAHYDROBIOPTERIN SYNTHASE"/>
    <property type="match status" value="1"/>
</dbReference>
<evidence type="ECO:0000256" key="2">
    <source>
        <dbReference type="ARBA" id="ARBA00008900"/>
    </source>
</evidence>
<evidence type="ECO:0000256" key="7">
    <source>
        <dbReference type="PIRSR" id="PIRSR006113-2"/>
    </source>
</evidence>
<dbReference type="AlphaFoldDB" id="A0A9W6GN77"/>
<keyword evidence="5 7" id="KW-0862">Zinc</keyword>
<name>A0A9W6GN77_9FUSO</name>
<gene>
    <name evidence="8" type="ORF">PM10SUCC1_27190</name>
</gene>
<dbReference type="RefSeq" id="WP_281836703.1">
    <property type="nucleotide sequence ID" value="NZ_BSDY01000014.1"/>
</dbReference>
<accession>A0A9W6GN77</accession>
<reference evidence="8" key="1">
    <citation type="submission" date="2022-12" db="EMBL/GenBank/DDBJ databases">
        <title>Reference genome sequencing for broad-spectrum identification of bacterial and archaeal isolates by mass spectrometry.</title>
        <authorList>
            <person name="Sekiguchi Y."/>
            <person name="Tourlousse D.M."/>
        </authorList>
    </citation>
    <scope>NUCLEOTIDE SEQUENCE</scope>
    <source>
        <strain evidence="8">10succ1</strain>
    </source>
</reference>
<feature type="active site" description="Charge relay system" evidence="6">
    <location>
        <position position="71"/>
    </location>
</feature>
<evidence type="ECO:0000256" key="1">
    <source>
        <dbReference type="ARBA" id="ARBA00005061"/>
    </source>
</evidence>
<feature type="binding site" evidence="7">
    <location>
        <position position="29"/>
    </location>
    <ligand>
        <name>Zn(2+)</name>
        <dbReference type="ChEBI" id="CHEBI:29105"/>
    </ligand>
</feature>
<dbReference type="NCBIfam" id="TIGR03367">
    <property type="entry name" value="queuosine_QueD"/>
    <property type="match status" value="1"/>
</dbReference>
<proteinExistence type="inferred from homology"/>
<sequence length="141" mass="16350">MYILRAEHSFDSAHFLSGYEGKCANIHGHRWRIVAEVAGEKLASEGQLRGMVIDFGDLKRDVKKMVDDHDHALIIETGTMREVTLNCLREDGFNIIEIPFRPTAEEFSRYFYEILEEKGYQVKRVTVYETPTNCATYERGR</sequence>
<dbReference type="PANTHER" id="PTHR12589:SF8">
    <property type="entry name" value="6-CARBOXY-5,6,7,8-TETRAHYDROPTERIN SYNTHASE"/>
    <property type="match status" value="1"/>
</dbReference>
<keyword evidence="9" id="KW-1185">Reference proteome</keyword>
<dbReference type="GO" id="GO:0008616">
    <property type="term" value="P:tRNA queuosine(34) biosynthetic process"/>
    <property type="evidence" value="ECO:0007669"/>
    <property type="project" value="UniProtKB-KW"/>
</dbReference>
<dbReference type="Pfam" id="PF01242">
    <property type="entry name" value="PTPS"/>
    <property type="match status" value="1"/>
</dbReference>
<comment type="catalytic activity">
    <reaction evidence="4 5">
        <text>7,8-dihydroneopterin 3'-triphosphate + H2O = 6-carboxy-5,6,7,8-tetrahydropterin + triphosphate + acetaldehyde + 2 H(+)</text>
        <dbReference type="Rhea" id="RHEA:27966"/>
        <dbReference type="ChEBI" id="CHEBI:15343"/>
        <dbReference type="ChEBI" id="CHEBI:15377"/>
        <dbReference type="ChEBI" id="CHEBI:15378"/>
        <dbReference type="ChEBI" id="CHEBI:18036"/>
        <dbReference type="ChEBI" id="CHEBI:58462"/>
        <dbReference type="ChEBI" id="CHEBI:61032"/>
        <dbReference type="EC" id="4.1.2.50"/>
    </reaction>
</comment>
<dbReference type="SUPFAM" id="SSF55620">
    <property type="entry name" value="Tetrahydrobiopterin biosynthesis enzymes-like"/>
    <property type="match status" value="1"/>
</dbReference>
<comment type="cofactor">
    <cofactor evidence="5 7">
        <name>Zn(2+)</name>
        <dbReference type="ChEBI" id="CHEBI:29105"/>
    </cofactor>
    <text evidence="5 7">Binds 1 zinc ion per subunit.</text>
</comment>
<evidence type="ECO:0000256" key="5">
    <source>
        <dbReference type="PIRNR" id="PIRNR006113"/>
    </source>
</evidence>
<evidence type="ECO:0000313" key="9">
    <source>
        <dbReference type="Proteomes" id="UP001144471"/>
    </source>
</evidence>
<dbReference type="Gene3D" id="3.30.479.10">
    <property type="entry name" value="6-pyruvoyl tetrahydropterin synthase/QueD"/>
    <property type="match status" value="1"/>
</dbReference>
<evidence type="ECO:0000256" key="3">
    <source>
        <dbReference type="ARBA" id="ARBA00018141"/>
    </source>
</evidence>
<keyword evidence="5" id="KW-0456">Lyase</keyword>
<organism evidence="8 9">
    <name type="scientific">Propionigenium maris DSM 9537</name>
    <dbReference type="NCBI Taxonomy" id="1123000"/>
    <lineage>
        <taxon>Bacteria</taxon>
        <taxon>Fusobacteriati</taxon>
        <taxon>Fusobacteriota</taxon>
        <taxon>Fusobacteriia</taxon>
        <taxon>Fusobacteriales</taxon>
        <taxon>Fusobacteriaceae</taxon>
        <taxon>Propionigenium</taxon>
    </lineage>
</organism>
<dbReference type="PIRSF" id="PIRSF006113">
    <property type="entry name" value="PTP_synth"/>
    <property type="match status" value="1"/>
</dbReference>
<dbReference type="EMBL" id="BSDY01000014">
    <property type="protein sequence ID" value="GLI57205.1"/>
    <property type="molecule type" value="Genomic_DNA"/>
</dbReference>
<protein>
    <recommendedName>
        <fullName evidence="3 5">6-carboxy-5,6,7,8-tetrahydropterin synthase</fullName>
        <ecNumber evidence="5">4.-.-.-</ecNumber>
    </recommendedName>
</protein>
<evidence type="ECO:0000313" key="8">
    <source>
        <dbReference type="EMBL" id="GLI57205.1"/>
    </source>
</evidence>
<dbReference type="InterPro" id="IPR007115">
    <property type="entry name" value="6-PTP_synth/QueD"/>
</dbReference>
<dbReference type="InterPro" id="IPR038418">
    <property type="entry name" value="6-PTP_synth/QueD_sf"/>
</dbReference>
<comment type="similarity">
    <text evidence="2 5">Belongs to the PTPS family. QueD subfamily.</text>
</comment>
<comment type="pathway">
    <text evidence="1 5">Purine metabolism; 7-cyano-7-deazaguanine biosynthesis.</text>
</comment>
<feature type="active site" description="Proton acceptor" evidence="6">
    <location>
        <position position="23"/>
    </location>
</feature>
<feature type="binding site" evidence="7">
    <location>
        <position position="14"/>
    </location>
    <ligand>
        <name>Zn(2+)</name>
        <dbReference type="ChEBI" id="CHEBI:29105"/>
    </ligand>
</feature>
<feature type="active site" description="Charge relay system" evidence="6">
    <location>
        <position position="129"/>
    </location>
</feature>
<evidence type="ECO:0000256" key="6">
    <source>
        <dbReference type="PIRSR" id="PIRSR006113-1"/>
    </source>
</evidence>
<keyword evidence="5 7" id="KW-0479">Metal-binding</keyword>
<keyword evidence="5" id="KW-0671">Queuosine biosynthesis</keyword>